<protein>
    <submittedName>
        <fullName evidence="1">Unnamed protein product</fullName>
    </submittedName>
</protein>
<evidence type="ECO:0000313" key="1">
    <source>
        <dbReference type="EMBL" id="GME71666.1"/>
    </source>
</evidence>
<evidence type="ECO:0000313" key="2">
    <source>
        <dbReference type="Proteomes" id="UP001165064"/>
    </source>
</evidence>
<reference evidence="1" key="1">
    <citation type="submission" date="2023-04" db="EMBL/GenBank/DDBJ databases">
        <title>Ambrosiozyma monospora NBRC 10751.</title>
        <authorList>
            <person name="Ichikawa N."/>
            <person name="Sato H."/>
            <person name="Tonouchi N."/>
        </authorList>
    </citation>
    <scope>NUCLEOTIDE SEQUENCE</scope>
    <source>
        <strain evidence="1">NBRC 10751</strain>
    </source>
</reference>
<accession>A0ACB5SSJ1</accession>
<gene>
    <name evidence="1" type="ORF">Amon02_000067100</name>
</gene>
<proteinExistence type="predicted"/>
<sequence length="148" mass="15820">MTPADNDSNSNNGEILDVPLDLVPTHNPDSGQEMIASSDGQIAQFSNNNSNINVSNTNNNSSTAHSNNNRNYGNYNEEKLVPELRALSITDSSASMSEFMSLSVSETGGVSISGASDGTKNTRHSVSKRRSRCLVVGEQDKSVKVVEN</sequence>
<name>A0ACB5SSJ1_AMBMO</name>
<dbReference type="EMBL" id="BSXS01000254">
    <property type="protein sequence ID" value="GME71666.1"/>
    <property type="molecule type" value="Genomic_DNA"/>
</dbReference>
<organism evidence="1 2">
    <name type="scientific">Ambrosiozyma monospora</name>
    <name type="common">Yeast</name>
    <name type="synonym">Endomycopsis monosporus</name>
    <dbReference type="NCBI Taxonomy" id="43982"/>
    <lineage>
        <taxon>Eukaryota</taxon>
        <taxon>Fungi</taxon>
        <taxon>Dikarya</taxon>
        <taxon>Ascomycota</taxon>
        <taxon>Saccharomycotina</taxon>
        <taxon>Pichiomycetes</taxon>
        <taxon>Pichiales</taxon>
        <taxon>Pichiaceae</taxon>
        <taxon>Ambrosiozyma</taxon>
    </lineage>
</organism>
<comment type="caution">
    <text evidence="1">The sequence shown here is derived from an EMBL/GenBank/DDBJ whole genome shotgun (WGS) entry which is preliminary data.</text>
</comment>
<keyword evidence="2" id="KW-1185">Reference proteome</keyword>
<dbReference type="Proteomes" id="UP001165064">
    <property type="component" value="Unassembled WGS sequence"/>
</dbReference>